<dbReference type="CDD" id="cd06154">
    <property type="entry name" value="YjgF_YER057c_UK114_like_6"/>
    <property type="match status" value="1"/>
</dbReference>
<dbReference type="PANTHER" id="PTHR43857:SF1">
    <property type="entry name" value="YJGH FAMILY PROTEIN"/>
    <property type="match status" value="1"/>
</dbReference>
<evidence type="ECO:0000313" key="3">
    <source>
        <dbReference type="Proteomes" id="UP000198741"/>
    </source>
</evidence>
<protein>
    <submittedName>
        <fullName evidence="2">Enamine deaminase RidA, house cleaning of reactive enamine intermediates, YjgF/YER057c/UK114 family</fullName>
    </submittedName>
</protein>
<dbReference type="AlphaFoldDB" id="A0A1H0M774"/>
<sequence>MAGDAVVPVTGRHSAADAPDDNGALGRPVVPPRRHISSGSVFEKQIGYARAVVDGEWVFLSGCTGFDYATMTMPDGVEAQTEQALRNVGSALAAAGASFADVVRVRYLLPDRADFPASWPALRAAFGDAPPAATMMQCGLMDEKMLIEIEVTARVSHR</sequence>
<reference evidence="2 3" key="1">
    <citation type="submission" date="2016-10" db="EMBL/GenBank/DDBJ databases">
        <authorList>
            <person name="de Groot N.N."/>
        </authorList>
    </citation>
    <scope>NUCLEOTIDE SEQUENCE [LARGE SCALE GENOMIC DNA]</scope>
    <source>
        <strain evidence="3">P4-7,KCTC 19426,CECT 7604</strain>
    </source>
</reference>
<dbReference type="Pfam" id="PF01042">
    <property type="entry name" value="Ribonuc_L-PSP"/>
    <property type="match status" value="1"/>
</dbReference>
<keyword evidence="3" id="KW-1185">Reference proteome</keyword>
<name>A0A1H0M774_9ACTN</name>
<dbReference type="EMBL" id="LT629710">
    <property type="protein sequence ID" value="SDO76195.1"/>
    <property type="molecule type" value="Genomic_DNA"/>
</dbReference>
<dbReference type="InterPro" id="IPR006175">
    <property type="entry name" value="YjgF/YER057c/UK114"/>
</dbReference>
<dbReference type="STRING" id="1090615.SAMN04515671_1936"/>
<dbReference type="Proteomes" id="UP000198741">
    <property type="component" value="Chromosome I"/>
</dbReference>
<evidence type="ECO:0000313" key="2">
    <source>
        <dbReference type="EMBL" id="SDO76195.1"/>
    </source>
</evidence>
<accession>A0A1H0M774</accession>
<evidence type="ECO:0000256" key="1">
    <source>
        <dbReference type="SAM" id="MobiDB-lite"/>
    </source>
</evidence>
<dbReference type="PANTHER" id="PTHR43857">
    <property type="entry name" value="BLR7761 PROTEIN"/>
    <property type="match status" value="1"/>
</dbReference>
<dbReference type="InterPro" id="IPR035959">
    <property type="entry name" value="RutC-like_sf"/>
</dbReference>
<dbReference type="SUPFAM" id="SSF55298">
    <property type="entry name" value="YjgF-like"/>
    <property type="match status" value="1"/>
</dbReference>
<organism evidence="2 3">
    <name type="scientific">Nakamurella panacisegetis</name>
    <dbReference type="NCBI Taxonomy" id="1090615"/>
    <lineage>
        <taxon>Bacteria</taxon>
        <taxon>Bacillati</taxon>
        <taxon>Actinomycetota</taxon>
        <taxon>Actinomycetes</taxon>
        <taxon>Nakamurellales</taxon>
        <taxon>Nakamurellaceae</taxon>
        <taxon>Nakamurella</taxon>
    </lineage>
</organism>
<dbReference type="Gene3D" id="3.30.1330.40">
    <property type="entry name" value="RutC-like"/>
    <property type="match status" value="1"/>
</dbReference>
<feature type="region of interest" description="Disordered" evidence="1">
    <location>
        <begin position="1"/>
        <end position="31"/>
    </location>
</feature>
<proteinExistence type="predicted"/>
<gene>
    <name evidence="2" type="ORF">SAMN04515671_1936</name>
</gene>